<evidence type="ECO:0000313" key="10">
    <source>
        <dbReference type="EMBL" id="JAT58131.1"/>
    </source>
</evidence>
<feature type="domain" description="Ammonium transporter AmtB-like" evidence="9">
    <location>
        <begin position="16"/>
        <end position="418"/>
    </location>
</feature>
<keyword evidence="5 8" id="KW-1133">Transmembrane helix</keyword>
<feature type="transmembrane region" description="Helical" evidence="8">
    <location>
        <begin position="15"/>
        <end position="36"/>
    </location>
</feature>
<dbReference type="AlphaFoldDB" id="A0A1D1YU31"/>
<dbReference type="InterPro" id="IPR024041">
    <property type="entry name" value="NH4_transpt_AmtB-like_dom"/>
</dbReference>
<keyword evidence="6 8" id="KW-0472">Membrane</keyword>
<dbReference type="EMBL" id="GDJX01009805">
    <property type="protein sequence ID" value="JAT58131.1"/>
    <property type="molecule type" value="Transcribed_RNA"/>
</dbReference>
<dbReference type="InterPro" id="IPR029020">
    <property type="entry name" value="Ammonium/urea_transptr"/>
</dbReference>
<feature type="transmembrane region" description="Helical" evidence="8">
    <location>
        <begin position="203"/>
        <end position="223"/>
    </location>
</feature>
<protein>
    <recommendedName>
        <fullName evidence="8">Ammonium transporter</fullName>
    </recommendedName>
</protein>
<evidence type="ECO:0000256" key="8">
    <source>
        <dbReference type="RuleBase" id="RU362002"/>
    </source>
</evidence>
<feature type="transmembrane region" description="Helical" evidence="8">
    <location>
        <begin position="235"/>
        <end position="255"/>
    </location>
</feature>
<evidence type="ECO:0000256" key="4">
    <source>
        <dbReference type="ARBA" id="ARBA00022692"/>
    </source>
</evidence>
<dbReference type="FunFam" id="1.10.3430.10:FF:000003">
    <property type="entry name" value="Ammonium transporter"/>
    <property type="match status" value="1"/>
</dbReference>
<gene>
    <name evidence="10" type="primary">amt1_8</name>
    <name evidence="10" type="ORF">g.65335</name>
</gene>
<comment type="subcellular location">
    <subcellularLocation>
        <location evidence="8">Cell membrane</location>
        <topology evidence="8">Multi-pass membrane protein</topology>
    </subcellularLocation>
    <subcellularLocation>
        <location evidence="1">Membrane</location>
        <topology evidence="1">Multi-pass membrane protein</topology>
    </subcellularLocation>
</comment>
<keyword evidence="3 8" id="KW-0813">Transport</keyword>
<organism evidence="10">
    <name type="scientific">Anthurium amnicola</name>
    <dbReference type="NCBI Taxonomy" id="1678845"/>
    <lineage>
        <taxon>Eukaryota</taxon>
        <taxon>Viridiplantae</taxon>
        <taxon>Streptophyta</taxon>
        <taxon>Embryophyta</taxon>
        <taxon>Tracheophyta</taxon>
        <taxon>Spermatophyta</taxon>
        <taxon>Magnoliopsida</taxon>
        <taxon>Liliopsida</taxon>
        <taxon>Araceae</taxon>
        <taxon>Pothoideae</taxon>
        <taxon>Potheae</taxon>
        <taxon>Anthurium</taxon>
    </lineage>
</organism>
<dbReference type="InterPro" id="IPR018047">
    <property type="entry name" value="Ammonium_transpt_CS"/>
</dbReference>
<dbReference type="NCBIfam" id="TIGR00836">
    <property type="entry name" value="amt"/>
    <property type="match status" value="1"/>
</dbReference>
<evidence type="ECO:0000256" key="5">
    <source>
        <dbReference type="ARBA" id="ARBA00022989"/>
    </source>
</evidence>
<feature type="transmembrane region" description="Helical" evidence="8">
    <location>
        <begin position="135"/>
        <end position="157"/>
    </location>
</feature>
<dbReference type="SUPFAM" id="SSF111352">
    <property type="entry name" value="Ammonium transporter"/>
    <property type="match status" value="1"/>
</dbReference>
<sequence>MSETSQTPKFKEGDIAWMLTSTAFVWLMIPGVGYFYSGMARSKNALSLIMFCFLCVPVVAMQWFIWGYSLSFSRTGSLFIGNLRNAFFMNVRGEPTLKAESLPEIVHAIYQGMFAAITPALAIGSAAERARMLPLLVFIFVWSTLVYDVIACWIWSANGWYKTIEGLDFAGGTPVHISSGAAALAYCVVLGKRHGHGRDEFKPHNIVNVILGTIFLWFGWFGFNGGSAFGANTRAAMAIMVTNTAASFGGLAWMLMDYRLERKFSALGFCSGAVAGLVCITPASGYVTPPVSVLFGIAGGVLCNLAVKLKHILDFDDALDVFAVHAVGGIAGNVLLGFFADKDIAALNGEVIHGGVIDGHGIQIGYQLASSVAGLAYSFSITALILYVMDKIPYLKLRMEPEDEEIGTDETELGEPAYYFLDRVVTSIQLQIASKIMTTSPQTQQLHNQTDHLHYS</sequence>
<dbReference type="GO" id="GO:0005886">
    <property type="term" value="C:plasma membrane"/>
    <property type="evidence" value="ECO:0007669"/>
    <property type="project" value="UniProtKB-SubCell"/>
</dbReference>
<feature type="transmembrane region" description="Helical" evidence="8">
    <location>
        <begin position="48"/>
        <end position="68"/>
    </location>
</feature>
<evidence type="ECO:0000256" key="1">
    <source>
        <dbReference type="ARBA" id="ARBA00004141"/>
    </source>
</evidence>
<feature type="transmembrane region" description="Helical" evidence="8">
    <location>
        <begin position="169"/>
        <end position="191"/>
    </location>
</feature>
<comment type="similarity">
    <text evidence="2 8">Belongs to the ammonia transporter channel (TC 1.A.11.2) family.</text>
</comment>
<dbReference type="Pfam" id="PF00909">
    <property type="entry name" value="Ammonium_transp"/>
    <property type="match status" value="1"/>
</dbReference>
<dbReference type="PANTHER" id="PTHR43029:SF10">
    <property type="entry name" value="AMMONIUM TRANSPORTER MEP2"/>
    <property type="match status" value="1"/>
</dbReference>
<evidence type="ECO:0000256" key="2">
    <source>
        <dbReference type="ARBA" id="ARBA00005887"/>
    </source>
</evidence>
<feature type="transmembrane region" description="Helical" evidence="8">
    <location>
        <begin position="319"/>
        <end position="340"/>
    </location>
</feature>
<feature type="transmembrane region" description="Helical" evidence="8">
    <location>
        <begin position="105"/>
        <end position="123"/>
    </location>
</feature>
<dbReference type="Gene3D" id="1.10.3430.10">
    <property type="entry name" value="Ammonium transporter AmtB like domains"/>
    <property type="match status" value="1"/>
</dbReference>
<evidence type="ECO:0000256" key="6">
    <source>
        <dbReference type="ARBA" id="ARBA00023136"/>
    </source>
</evidence>
<feature type="transmembrane region" description="Helical" evidence="8">
    <location>
        <begin position="264"/>
        <end position="283"/>
    </location>
</feature>
<dbReference type="GO" id="GO:0008519">
    <property type="term" value="F:ammonium channel activity"/>
    <property type="evidence" value="ECO:0007669"/>
    <property type="project" value="InterPro"/>
</dbReference>
<evidence type="ECO:0000259" key="9">
    <source>
        <dbReference type="Pfam" id="PF00909"/>
    </source>
</evidence>
<name>A0A1D1YU31_9ARAE</name>
<reference evidence="10" key="1">
    <citation type="submission" date="2015-07" db="EMBL/GenBank/DDBJ databases">
        <title>Transcriptome Assembly of Anthurium amnicola.</title>
        <authorList>
            <person name="Suzuki J."/>
        </authorList>
    </citation>
    <scope>NUCLEOTIDE SEQUENCE</scope>
</reference>
<keyword evidence="7 8" id="KW-0924">Ammonia transport</keyword>
<proteinExistence type="inferred from homology"/>
<accession>A0A1D1YU31</accession>
<dbReference type="InterPro" id="IPR001905">
    <property type="entry name" value="Ammonium_transpt"/>
</dbReference>
<evidence type="ECO:0000256" key="3">
    <source>
        <dbReference type="ARBA" id="ARBA00022448"/>
    </source>
</evidence>
<evidence type="ECO:0000256" key="7">
    <source>
        <dbReference type="ARBA" id="ARBA00023177"/>
    </source>
</evidence>
<feature type="transmembrane region" description="Helical" evidence="8">
    <location>
        <begin position="368"/>
        <end position="389"/>
    </location>
</feature>
<keyword evidence="4 8" id="KW-0812">Transmembrane</keyword>
<dbReference type="PROSITE" id="PS01219">
    <property type="entry name" value="AMMONIUM_TRANSP"/>
    <property type="match status" value="1"/>
</dbReference>
<feature type="transmembrane region" description="Helical" evidence="8">
    <location>
        <begin position="289"/>
        <end position="307"/>
    </location>
</feature>
<dbReference type="PANTHER" id="PTHR43029">
    <property type="entry name" value="AMMONIUM TRANSPORTER MEP2"/>
    <property type="match status" value="1"/>
</dbReference>